<evidence type="ECO:0000313" key="1">
    <source>
        <dbReference type="EMBL" id="MBK1867159.1"/>
    </source>
</evidence>
<dbReference type="Proteomes" id="UP000616151">
    <property type="component" value="Unassembled WGS sequence"/>
</dbReference>
<organism evidence="1 2">
    <name type="scientific">Taklimakanibacter albus</name>
    <dbReference type="NCBI Taxonomy" id="2800327"/>
    <lineage>
        <taxon>Bacteria</taxon>
        <taxon>Pseudomonadati</taxon>
        <taxon>Pseudomonadota</taxon>
        <taxon>Alphaproteobacteria</taxon>
        <taxon>Hyphomicrobiales</taxon>
        <taxon>Aestuariivirgaceae</taxon>
        <taxon>Taklimakanibacter</taxon>
    </lineage>
</organism>
<dbReference type="EMBL" id="JAENHL010000007">
    <property type="protein sequence ID" value="MBK1867159.1"/>
    <property type="molecule type" value="Genomic_DNA"/>
</dbReference>
<accession>A0ACC5R3E5</accession>
<evidence type="ECO:0000313" key="2">
    <source>
        <dbReference type="Proteomes" id="UP000616151"/>
    </source>
</evidence>
<sequence length="611" mass="68334">MTDQSAQLADAATDIDEAAHQGLVPQVTMMIGALFSSPVRNTLFALGASLVTVILLTAYGQIRLNSWNQPFYDALARRDLTDFLVQLGVFGMIAGSLLVMNVLQTWLHQMIKLKLREGLVLDLIGNWLQPLRAFRLASAGPIGVNPDQRLHEDARHLTELSADLGIGLFQASILLASFIGVLWSLSSGFIFTVGGRSFDIPGYMVWAAIIYAGSASLISYWVGRPLVQRNADRYAREADLRFSMMRVNEHIDSVALFRGEGDEKRRIEVNLRAVLDATSRIIARITGLTWVTAGYGWFTIVAPILVAAPVYFAGNLSFGGLMMAVGAFNQVHNSLRWFIDNFSAIADWRATLLRIANFRSAVLKTDVLHTVESRIDFTEGDEPGKVRIKNLEIASPTGCTMLQERDVEIKAGERVLVVGDSGAGKTLMFRALSGLWLWGDGHISWPKGESIQYMPRIPYMPPGTLREVLAYPSAVGDFKPEQFEEALKSTGLDDLIRRLDQQKRWDKKLDDDEQQALAFARVRMQKPKWLLIDEVLDSVDDETHERIVAMLARDLKDTGIIHVGKAEAHDHIFKRVLHLMKDPETRCLPMRKEMPDIRPKTPVARYLEPAK</sequence>
<comment type="caution">
    <text evidence="1">The sequence shown here is derived from an EMBL/GenBank/DDBJ whole genome shotgun (WGS) entry which is preliminary data.</text>
</comment>
<proteinExistence type="predicted"/>
<keyword evidence="2" id="KW-1185">Reference proteome</keyword>
<keyword evidence="1" id="KW-0547">Nucleotide-binding</keyword>
<name>A0ACC5R3E5_9HYPH</name>
<protein>
    <submittedName>
        <fullName evidence="1">ABC transporter ATP-binding protein/permease</fullName>
    </submittedName>
</protein>
<gene>
    <name evidence="1" type="ORF">JHL16_12455</name>
</gene>
<keyword evidence="1" id="KW-0067">ATP-binding</keyword>
<reference evidence="1" key="1">
    <citation type="submission" date="2021-01" db="EMBL/GenBank/DDBJ databases">
        <authorList>
            <person name="Sun Q."/>
        </authorList>
    </citation>
    <scope>NUCLEOTIDE SEQUENCE</scope>
    <source>
        <strain evidence="1">YIM B02566</strain>
    </source>
</reference>